<dbReference type="InterPro" id="IPR018201">
    <property type="entry name" value="Ketoacyl_synth_AS"/>
</dbReference>
<dbReference type="PROSITE" id="PS52004">
    <property type="entry name" value="KS3_2"/>
    <property type="match status" value="2"/>
</dbReference>
<dbReference type="PANTHER" id="PTHR43074:SF1">
    <property type="entry name" value="BETA-KETOACYL SYNTHASE FAMILY PROTEIN-RELATED"/>
    <property type="match status" value="1"/>
</dbReference>
<evidence type="ECO:0000256" key="3">
    <source>
        <dbReference type="ARBA" id="ARBA00022450"/>
    </source>
</evidence>
<accession>A0AAU7C983</accession>
<dbReference type="InterPro" id="IPR014043">
    <property type="entry name" value="Acyl_transferase_dom"/>
</dbReference>
<dbReference type="Pfam" id="PF02801">
    <property type="entry name" value="Ketoacyl-synt_C"/>
    <property type="match status" value="2"/>
</dbReference>
<evidence type="ECO:0000256" key="1">
    <source>
        <dbReference type="ARBA" id="ARBA00005194"/>
    </source>
</evidence>
<protein>
    <submittedName>
        <fullName evidence="13">Beta-ketoacyl synthase N-terminal-like domain-containing protein</fullName>
    </submittedName>
</protein>
<dbReference type="InterPro" id="IPR020841">
    <property type="entry name" value="PKS_Beta-ketoAc_synthase_dom"/>
</dbReference>
<dbReference type="SUPFAM" id="SSF52151">
    <property type="entry name" value="FabD/lysophospholipase-like"/>
    <property type="match status" value="1"/>
</dbReference>
<dbReference type="PANTHER" id="PTHR43074">
    <property type="entry name" value="OMEGA-3 POLYUNSATURATED FATTY ACID SYNTHASE PFAB-RELATED"/>
    <property type="match status" value="1"/>
</dbReference>
<evidence type="ECO:0000256" key="5">
    <source>
        <dbReference type="ARBA" id="ARBA00022553"/>
    </source>
</evidence>
<sequence>MQHRERVAIVGIGGIFPQSPDLDRFWANIAAGVDTTREVPRGRWLLDVADAYDPRVGAPDRVYSTRGGFIEGFQLDPDGLDLDPAELGRLDPMFHLALHAGRQAWQSAVTADLDRSRVGVVFGNIVLPTETSSALAREVLGQTIAEQVGAADQTANRSEPLNGYVAGLPAGVLAKALGLGGGTYTLDAACASSLYALKLAADELLSGRADAMLTGGLSRPDPLYTQMGFSQLRALSASGRPSPFDAQGDGLVVGEGAGMFVLKRLSDARRQGDTIHGIIAAVGLSNDVDGGLLAPSSEGQLRAMRSAYERSGWDPRDVDLIECHATGTPVGDAVEFASLRTLWGTEGWSAGQCTIGSVKSNIGHALTAAGSAGLMKVLFAFKHKTLPPTANFTTPAPSLDEPGSSPFQILSAAQPWPARPDGQPRRAAVSGFGFGGINAHALIEEWVPESAEPASEPTKPLPSIPVAIVGMAAHFGPFQGLRAFQERVLGGEIPGGPAELTNWWGVQDSAWFHNPGEQNSLGERTIPKGYGIDELALRPEQFRIPPRELEEMLPQQSLALQVAADAIADAGWDDRRRLRAGVFVGIGLDLNTTNFHVRWSMLPSARRWNKELGLNLADDALESWITSLRDTAGPPLTANRTMGALGGLVASRIAREFRIGGPSFTVSSEETSGTRALDVAVRLLGQGEIDEAIVGAVDLACDPRTFRCADRVHPFSPSGTVRPLDPNADGTVPSDGAAALIVKRLDDAIRDGDRIYAVIRGVGTSSGADPIAYETAARRAYAASGVEPASVGYLEAHGSGRPDEDQVEAEALATLGSAWPKASSCALGSVKGDVGHAGAAAGLASLIKTALCLHQQILPPLRGGETLRPELAAADSPFFLPQGPQFWLRDRAQGPRRAAVSALGIEGNCHHIVLEGFEPEAGTTTLDRVQPLGKRHLALFAIEADDEPGLLRQMEELEGLAAQNSGLPIEALARVWWQRHAGAPRQRLGLAVLAADTPPGSLTESTRRVAWSLPELLADARQRLKRDPHEPESLRLKGDRVFLSRRPLGPDAGIAFVFPGVGNHFAGMGRGLSALWPEVLRGQDQETGFLRSQFSPETFWNGDLSQPFADQRAPILGQVSLGGMVSDLLRGFGVEPRATIGYSLGESSALFALRGWTERDEMLRRIQTSPLFRTELAGPCEAARRTWALAEDAPADWLAGIVPHSAETVRAALVGRERVYLLIVNTPREVVVGGHREAVLDLARTLGGRFFPLPMVSTVHCEITRQVEPAYREMHLLKTTPPPGVRFYSGARGESYDLNRETAADAIVAHAIDGIDFPAVVAQAYEDGIRVFIETGPGGSCTRMIGKVLGTRPHLSGSACVAGQDPLATVLELLGRLIAERVPINLASLYGVETTRAASEPSGRVIRVSVGGRPFPSSGNLPERHEPLAEHMVGRAHPTGNPERHEPLAEHMVGRAHPTGNPERHEPLAEHMVGRAHPTGNPERIAASANPARNGHQGTAAVPQLALEIDPLTLQLASSETAKAEAHEAFLRVSGNIGQTMSNQLAFQMALIEALMAEPTAPSPSPIVGVPLVEDYAPPTTSHHQSEPPALDRNQCMEYAIGSIGAVLGPDFAAIDAHPTRVRLPDEPLMLVDRILTIEGEPRSMQSGRVVTEHDVLPGAWYLDGGRIPTCIAVESGQADLFLSAYLGIDFITKGHAVYRLLDAVVTFHRGLPGPGDVIRYDIHIDHFFRQGETYLFRFRFEATVGGVPLMTMSEGCAGFFTAKALAAGEGVVAPRLQRQTRPSGRPADWVELVPMAVESYSAHQVEALRQGDLATAFGSRFAGLSLQNPARLPGGRMTLVDRVETLDPKGGRFGLGLIRAEADIHPDDWFMTCHFVDDRVMPGTLMFECCLHTLRIYLTRMGWIGEHDQVACEPVPGVASRLKCRGQVIESTRMVTYEVSIKELGYGPEPYAIVDALMYADGKPVVEITDMSLRMTGLSREAVETLWANRPEGTGTVSANSEPVPLFDCDRITAFAIGKPSEAFGAPYKIFDSGRVIARLPGPPFQFLDRITAIDAEPWKHVAGGVIEARYDIPADAWYFAAERQGRMPFAVLLEAALQPCGWLAAYIGSALTSEEDLKFRNLGGSAVQFVEVTPETGTLVTTVKITKVARSGGMIIQNYDLEVRAAAGGQLIYRGDTYFGFFRAEALAEQIGIRDAALYQPGPDERARAKQLDYPRTPPFPDEQLRMIDQVDLFIPDGGPAGLGFIEGSQDVDPGAWYFKAHFHQDPVCPGSLGLESFRQLLKVVAAERWGVGSESQFEDAAPDVPHRWTYRGQVLPTAGRVVVQATITKVDDHRRRLWAAGFLTVDGRTIFQMNDFTLGFNP</sequence>
<dbReference type="InterPro" id="IPR016035">
    <property type="entry name" value="Acyl_Trfase/lysoPLipase"/>
</dbReference>
<evidence type="ECO:0000256" key="4">
    <source>
        <dbReference type="ARBA" id="ARBA00022516"/>
    </source>
</evidence>
<dbReference type="CDD" id="cd00833">
    <property type="entry name" value="PKS"/>
    <property type="match status" value="2"/>
</dbReference>
<dbReference type="EMBL" id="CP155447">
    <property type="protein sequence ID" value="XBH01973.1"/>
    <property type="molecule type" value="Genomic_DNA"/>
</dbReference>
<dbReference type="SMART" id="SM00825">
    <property type="entry name" value="PKS_KS"/>
    <property type="match status" value="2"/>
</dbReference>
<dbReference type="SUPFAM" id="SSF54637">
    <property type="entry name" value="Thioesterase/thiol ester dehydrase-isomerase"/>
    <property type="match status" value="4"/>
</dbReference>
<evidence type="ECO:0000256" key="11">
    <source>
        <dbReference type="RuleBase" id="RU003694"/>
    </source>
</evidence>
<evidence type="ECO:0000256" key="9">
    <source>
        <dbReference type="ARBA" id="ARBA00023160"/>
    </source>
</evidence>
<keyword evidence="3" id="KW-0596">Phosphopantetheine</keyword>
<comment type="similarity">
    <text evidence="2">Belongs to the thioester dehydratase family. FabA subfamily.</text>
</comment>
<dbReference type="GO" id="GO:0019171">
    <property type="term" value="F:(3R)-hydroxyacyl-[acyl-carrier-protein] dehydratase activity"/>
    <property type="evidence" value="ECO:0007669"/>
    <property type="project" value="InterPro"/>
</dbReference>
<dbReference type="RefSeq" id="WP_406694715.1">
    <property type="nucleotide sequence ID" value="NZ_CP155447.1"/>
</dbReference>
<comment type="similarity">
    <text evidence="11">Belongs to the thiolase-like superfamily. Beta-ketoacyl-ACP synthases family.</text>
</comment>
<keyword evidence="6 11" id="KW-0808">Transferase</keyword>
<dbReference type="InterPro" id="IPR052568">
    <property type="entry name" value="PKS-FAS_Synthase"/>
</dbReference>
<evidence type="ECO:0000256" key="8">
    <source>
        <dbReference type="ARBA" id="ARBA00023098"/>
    </source>
</evidence>
<dbReference type="InterPro" id="IPR010083">
    <property type="entry name" value="FabA"/>
</dbReference>
<organism evidence="13">
    <name type="scientific">Singulisphaera sp. Ch08</name>
    <dbReference type="NCBI Taxonomy" id="3120278"/>
    <lineage>
        <taxon>Bacteria</taxon>
        <taxon>Pseudomonadati</taxon>
        <taxon>Planctomycetota</taxon>
        <taxon>Planctomycetia</taxon>
        <taxon>Isosphaerales</taxon>
        <taxon>Isosphaeraceae</taxon>
        <taxon>Singulisphaera</taxon>
    </lineage>
</organism>
<dbReference type="CDD" id="cd01287">
    <property type="entry name" value="FabA"/>
    <property type="match status" value="1"/>
</dbReference>
<dbReference type="Gene3D" id="3.40.366.10">
    <property type="entry name" value="Malonyl-Coenzyme A Acyl Carrier Protein, domain 2"/>
    <property type="match status" value="1"/>
</dbReference>
<dbReference type="InterPro" id="IPR001227">
    <property type="entry name" value="Ac_transferase_dom_sf"/>
</dbReference>
<dbReference type="InterPro" id="IPR016039">
    <property type="entry name" value="Thiolase-like"/>
</dbReference>
<dbReference type="InterPro" id="IPR013114">
    <property type="entry name" value="FabA_FabZ"/>
</dbReference>
<dbReference type="GO" id="GO:0004315">
    <property type="term" value="F:3-oxoacyl-[acyl-carrier-protein] synthase activity"/>
    <property type="evidence" value="ECO:0007669"/>
    <property type="project" value="InterPro"/>
</dbReference>
<dbReference type="Gene3D" id="3.30.70.250">
    <property type="entry name" value="Malonyl-CoA ACP transacylase, ACP-binding"/>
    <property type="match status" value="1"/>
</dbReference>
<evidence type="ECO:0000256" key="7">
    <source>
        <dbReference type="ARBA" id="ARBA00022832"/>
    </source>
</evidence>
<name>A0AAU7C983_9BACT</name>
<dbReference type="InterPro" id="IPR014030">
    <property type="entry name" value="Ketoacyl_synth_N"/>
</dbReference>
<dbReference type="PROSITE" id="PS00606">
    <property type="entry name" value="KS3_1"/>
    <property type="match status" value="1"/>
</dbReference>
<dbReference type="SUPFAM" id="SSF53901">
    <property type="entry name" value="Thiolase-like"/>
    <property type="match status" value="2"/>
</dbReference>
<evidence type="ECO:0000256" key="2">
    <source>
        <dbReference type="ARBA" id="ARBA00006714"/>
    </source>
</evidence>
<keyword evidence="9" id="KW-0275">Fatty acid biosynthesis</keyword>
<dbReference type="GO" id="GO:0005737">
    <property type="term" value="C:cytoplasm"/>
    <property type="evidence" value="ECO:0007669"/>
    <property type="project" value="InterPro"/>
</dbReference>
<dbReference type="InterPro" id="IPR014031">
    <property type="entry name" value="Ketoacyl_synth_C"/>
</dbReference>
<keyword evidence="10" id="KW-0456">Lyase</keyword>
<dbReference type="Gene3D" id="3.40.47.10">
    <property type="match status" value="2"/>
</dbReference>
<dbReference type="Pfam" id="PF07977">
    <property type="entry name" value="FabA"/>
    <property type="match status" value="3"/>
</dbReference>
<gene>
    <name evidence="13" type="ORF">V5E97_27055</name>
</gene>
<feature type="domain" description="Ketosynthase family 3 (KS3)" evidence="12">
    <location>
        <begin position="4"/>
        <end position="445"/>
    </location>
</feature>
<keyword evidence="4" id="KW-0444">Lipid biosynthesis</keyword>
<keyword evidence="5" id="KW-0597">Phosphoprotein</keyword>
<evidence type="ECO:0000256" key="10">
    <source>
        <dbReference type="ARBA" id="ARBA00023239"/>
    </source>
</evidence>
<dbReference type="Gene3D" id="3.10.129.10">
    <property type="entry name" value="Hotdog Thioesterase"/>
    <property type="match status" value="4"/>
</dbReference>
<proteinExistence type="inferred from homology"/>
<dbReference type="GO" id="GO:0006633">
    <property type="term" value="P:fatty acid biosynthetic process"/>
    <property type="evidence" value="ECO:0007669"/>
    <property type="project" value="UniProtKB-KW"/>
</dbReference>
<keyword evidence="8" id="KW-0443">Lipid metabolism</keyword>
<evidence type="ECO:0000259" key="12">
    <source>
        <dbReference type="PROSITE" id="PS52004"/>
    </source>
</evidence>
<evidence type="ECO:0000256" key="6">
    <source>
        <dbReference type="ARBA" id="ARBA00022679"/>
    </source>
</evidence>
<comment type="pathway">
    <text evidence="1">Lipid metabolism; fatty acid biosynthesis.</text>
</comment>
<feature type="domain" description="Ketosynthase family 3 (KS3)" evidence="12">
    <location>
        <begin position="463"/>
        <end position="916"/>
    </location>
</feature>
<reference evidence="13" key="1">
    <citation type="submission" date="2024-05" db="EMBL/GenBank/DDBJ databases">
        <title>Planctomycetes of the genus Singulisphaera possess chitinolytic capabilities.</title>
        <authorList>
            <person name="Ivanova A."/>
        </authorList>
    </citation>
    <scope>NUCLEOTIDE SEQUENCE</scope>
    <source>
        <strain evidence="13">Ch08T</strain>
    </source>
</reference>
<dbReference type="SMART" id="SM00827">
    <property type="entry name" value="PKS_AT"/>
    <property type="match status" value="1"/>
</dbReference>
<evidence type="ECO:0000313" key="13">
    <source>
        <dbReference type="EMBL" id="XBH01973.1"/>
    </source>
</evidence>
<dbReference type="InterPro" id="IPR029069">
    <property type="entry name" value="HotDog_dom_sf"/>
</dbReference>
<keyword evidence="7" id="KW-0276">Fatty acid metabolism</keyword>
<dbReference type="Pfam" id="PF00109">
    <property type="entry name" value="ketoacyl-synt"/>
    <property type="match status" value="2"/>
</dbReference>